<evidence type="ECO:0000256" key="2">
    <source>
        <dbReference type="ARBA" id="ARBA00005582"/>
    </source>
</evidence>
<dbReference type="Pfam" id="PF00293">
    <property type="entry name" value="NUDIX"/>
    <property type="match status" value="1"/>
</dbReference>
<comment type="caution">
    <text evidence="13">The sequence shown here is derived from an EMBL/GenBank/DDBJ whole genome shotgun (WGS) entry which is preliminary data.</text>
</comment>
<dbReference type="AlphaFoldDB" id="A0A133XUR2"/>
<dbReference type="OrthoDB" id="9804442at2"/>
<dbReference type="GO" id="GO:0044716">
    <property type="term" value="F:8-oxo-GDP phosphatase activity"/>
    <property type="evidence" value="ECO:0007669"/>
    <property type="project" value="TreeGrafter"/>
</dbReference>
<evidence type="ECO:0000256" key="4">
    <source>
        <dbReference type="ARBA" id="ARBA00022705"/>
    </source>
</evidence>
<dbReference type="SUPFAM" id="SSF55811">
    <property type="entry name" value="Nudix"/>
    <property type="match status" value="1"/>
</dbReference>
<sequence>MKTLHISCAIIVHKGHILACKREDERFCGWEFPGGKIEPGETAEQACLREAREELSVELGPGFFYDTVEYDYPDFHLTMECFIYELKEGQMPQPRVHTELRWLERGELLAVDWLAANVNLVKSMGFLWEHIFAEGCL</sequence>
<gene>
    <name evidence="13" type="ORF">HMPREF3192_00793</name>
</gene>
<evidence type="ECO:0000256" key="10">
    <source>
        <dbReference type="ARBA" id="ARBA00035861"/>
    </source>
</evidence>
<dbReference type="PRINTS" id="PR00502">
    <property type="entry name" value="NUDIXFAMILY"/>
</dbReference>
<protein>
    <recommendedName>
        <fullName evidence="11">8-oxo-dGTP diphosphatase</fullName>
        <ecNumber evidence="11">3.6.1.55</ecNumber>
    </recommendedName>
</protein>
<accession>A0A133XUR2</accession>
<evidence type="ECO:0000256" key="6">
    <source>
        <dbReference type="ARBA" id="ARBA00022763"/>
    </source>
</evidence>
<dbReference type="EMBL" id="LSCR01000012">
    <property type="protein sequence ID" value="KXB34694.1"/>
    <property type="molecule type" value="Genomic_DNA"/>
</dbReference>
<dbReference type="RefSeq" id="WP_066305373.1">
    <property type="nucleotide sequence ID" value="NZ_KQ959492.1"/>
</dbReference>
<dbReference type="CDD" id="cd03425">
    <property type="entry name" value="NUDIX_MutT_NudA_like"/>
    <property type="match status" value="1"/>
</dbReference>
<dbReference type="InterPro" id="IPR015797">
    <property type="entry name" value="NUDIX_hydrolase-like_dom_sf"/>
</dbReference>
<proteinExistence type="inferred from homology"/>
<evidence type="ECO:0000256" key="7">
    <source>
        <dbReference type="ARBA" id="ARBA00022801"/>
    </source>
</evidence>
<evidence type="ECO:0000256" key="9">
    <source>
        <dbReference type="ARBA" id="ARBA00023204"/>
    </source>
</evidence>
<keyword evidence="5" id="KW-0479">Metal-binding</keyword>
<keyword evidence="6" id="KW-0227">DNA damage</keyword>
<dbReference type="GO" id="GO:0046872">
    <property type="term" value="F:metal ion binding"/>
    <property type="evidence" value="ECO:0007669"/>
    <property type="project" value="UniProtKB-KW"/>
</dbReference>
<comment type="cofactor">
    <cofactor evidence="1">
        <name>Mg(2+)</name>
        <dbReference type="ChEBI" id="CHEBI:18420"/>
    </cofactor>
</comment>
<evidence type="ECO:0000256" key="8">
    <source>
        <dbReference type="ARBA" id="ARBA00022842"/>
    </source>
</evidence>
<dbReference type="GO" id="GO:0006260">
    <property type="term" value="P:DNA replication"/>
    <property type="evidence" value="ECO:0007669"/>
    <property type="project" value="UniProtKB-KW"/>
</dbReference>
<dbReference type="InterPro" id="IPR020476">
    <property type="entry name" value="Nudix_hydrolase"/>
</dbReference>
<dbReference type="STRING" id="1393034.HMPREF3192_00793"/>
<dbReference type="GO" id="GO:0044715">
    <property type="term" value="F:8-oxo-dGDP phosphatase activity"/>
    <property type="evidence" value="ECO:0007669"/>
    <property type="project" value="TreeGrafter"/>
</dbReference>
<dbReference type="GO" id="GO:0035539">
    <property type="term" value="F:8-oxo-7,8-dihydrodeoxyguanosine triphosphate pyrophosphatase activity"/>
    <property type="evidence" value="ECO:0007669"/>
    <property type="project" value="UniProtKB-EC"/>
</dbReference>
<keyword evidence="9" id="KW-0234">DNA repair</keyword>
<dbReference type="PROSITE" id="PS51462">
    <property type="entry name" value="NUDIX"/>
    <property type="match status" value="1"/>
</dbReference>
<keyword evidence="8" id="KW-0460">Magnesium</keyword>
<keyword evidence="7" id="KW-0378">Hydrolase</keyword>
<evidence type="ECO:0000256" key="3">
    <source>
        <dbReference type="ARBA" id="ARBA00022457"/>
    </source>
</evidence>
<dbReference type="EC" id="3.6.1.55" evidence="11"/>
<dbReference type="InterPro" id="IPR047127">
    <property type="entry name" value="MutT-like"/>
</dbReference>
<comment type="catalytic activity">
    <reaction evidence="10">
        <text>8-oxo-dGTP + H2O = 8-oxo-dGMP + diphosphate + H(+)</text>
        <dbReference type="Rhea" id="RHEA:31575"/>
        <dbReference type="ChEBI" id="CHEBI:15377"/>
        <dbReference type="ChEBI" id="CHEBI:15378"/>
        <dbReference type="ChEBI" id="CHEBI:33019"/>
        <dbReference type="ChEBI" id="CHEBI:63224"/>
        <dbReference type="ChEBI" id="CHEBI:77896"/>
        <dbReference type="EC" id="3.6.1.55"/>
    </reaction>
</comment>
<keyword evidence="14" id="KW-1185">Reference proteome</keyword>
<dbReference type="PANTHER" id="PTHR47707">
    <property type="entry name" value="8-OXO-DGTP DIPHOSPHATASE"/>
    <property type="match status" value="1"/>
</dbReference>
<dbReference type="Proteomes" id="UP000070675">
    <property type="component" value="Unassembled WGS sequence"/>
</dbReference>
<feature type="domain" description="Nudix hydrolase" evidence="12">
    <location>
        <begin position="1"/>
        <end position="127"/>
    </location>
</feature>
<evidence type="ECO:0000256" key="11">
    <source>
        <dbReference type="ARBA" id="ARBA00038905"/>
    </source>
</evidence>
<keyword evidence="4" id="KW-0235">DNA replication</keyword>
<evidence type="ECO:0000313" key="14">
    <source>
        <dbReference type="Proteomes" id="UP000070675"/>
    </source>
</evidence>
<dbReference type="GO" id="GO:0006281">
    <property type="term" value="P:DNA repair"/>
    <property type="evidence" value="ECO:0007669"/>
    <property type="project" value="UniProtKB-KW"/>
</dbReference>
<keyword evidence="3" id="KW-0515">Mutator protein</keyword>
<evidence type="ECO:0000313" key="13">
    <source>
        <dbReference type="EMBL" id="KXB34694.1"/>
    </source>
</evidence>
<evidence type="ECO:0000256" key="1">
    <source>
        <dbReference type="ARBA" id="ARBA00001946"/>
    </source>
</evidence>
<dbReference type="InterPro" id="IPR000086">
    <property type="entry name" value="NUDIX_hydrolase_dom"/>
</dbReference>
<dbReference type="Gene3D" id="3.90.79.10">
    <property type="entry name" value="Nucleoside Triphosphate Pyrophosphohydrolase"/>
    <property type="match status" value="1"/>
</dbReference>
<comment type="similarity">
    <text evidence="2">Belongs to the Nudix hydrolase family.</text>
</comment>
<evidence type="ECO:0000259" key="12">
    <source>
        <dbReference type="PROSITE" id="PS51462"/>
    </source>
</evidence>
<reference evidence="14" key="1">
    <citation type="submission" date="2016-01" db="EMBL/GenBank/DDBJ databases">
        <authorList>
            <person name="Mitreva M."/>
            <person name="Pepin K.H."/>
            <person name="Mihindukulasuriya K.A."/>
            <person name="Fulton R."/>
            <person name="Fronick C."/>
            <person name="O'Laughlin M."/>
            <person name="Miner T."/>
            <person name="Herter B."/>
            <person name="Rosa B.A."/>
            <person name="Cordes M."/>
            <person name="Tomlinson C."/>
            <person name="Wollam A."/>
            <person name="Palsikar V.B."/>
            <person name="Mardis E.R."/>
            <person name="Wilson R.K."/>
        </authorList>
    </citation>
    <scope>NUCLEOTIDE SEQUENCE [LARGE SCALE GENOMIC DNA]</scope>
    <source>
        <strain evidence="14">DNF00019</strain>
    </source>
</reference>
<dbReference type="PANTHER" id="PTHR47707:SF1">
    <property type="entry name" value="NUDIX HYDROLASE FAMILY PROTEIN"/>
    <property type="match status" value="1"/>
</dbReference>
<dbReference type="GO" id="GO:0008413">
    <property type="term" value="F:8-oxo-7,8-dihydroguanosine triphosphate pyrophosphatase activity"/>
    <property type="evidence" value="ECO:0007669"/>
    <property type="project" value="TreeGrafter"/>
</dbReference>
<dbReference type="PATRIC" id="fig|1393034.3.peg.767"/>
<evidence type="ECO:0000256" key="5">
    <source>
        <dbReference type="ARBA" id="ARBA00022723"/>
    </source>
</evidence>
<organism evidence="13 14">
    <name type="scientific">Atopobium deltae</name>
    <dbReference type="NCBI Taxonomy" id="1393034"/>
    <lineage>
        <taxon>Bacteria</taxon>
        <taxon>Bacillati</taxon>
        <taxon>Actinomycetota</taxon>
        <taxon>Coriobacteriia</taxon>
        <taxon>Coriobacteriales</taxon>
        <taxon>Atopobiaceae</taxon>
        <taxon>Atopobium</taxon>
    </lineage>
</organism>
<name>A0A133XUR2_9ACTN</name>